<accession>A0A4Y8VQB3</accession>
<gene>
    <name evidence="1" type="ORF">EXN75_05850</name>
</gene>
<organism evidence="1 2">
    <name type="scientific">Segatella hominis</name>
    <dbReference type="NCBI Taxonomy" id="2518605"/>
    <lineage>
        <taxon>Bacteria</taxon>
        <taxon>Pseudomonadati</taxon>
        <taxon>Bacteroidota</taxon>
        <taxon>Bacteroidia</taxon>
        <taxon>Bacteroidales</taxon>
        <taxon>Prevotellaceae</taxon>
        <taxon>Segatella</taxon>
    </lineage>
</organism>
<sequence>MIRKLTIVLLVMVAQICVATPYYNVRLSKIANAVGVNLPDTIGKNTNNDTLYTFKGKPLRIRTNAFGDVCHIGYKLFHNELMAAYGESPAFDFLERYLLELDLLLDGKTLQQRLDVDNVVITKGNINMLRMVNENCPFSIQYIKRRGYRVTWTVKGKPVTVAFQADCQLIKGCNMIEMDSLLVRDLPKHHSLDNQTILKGWENAKVSTSQDARILDNGNYLSNLISSKLYFRTVNGKEELVCSKGSVAKSINNIMLTGIFRNAISLRLAVDKYGYQTDSLLVTLQQFVSFCRAEGAKIYMGIKTVSQKELSGTLFILNEPLAYNHVLSFRFPICLLQGKDDVVDAKLYPYIPLQNIVEKYFTDNIKDEYKYEIK</sequence>
<dbReference type="RefSeq" id="WP_134843127.1">
    <property type="nucleotide sequence ID" value="NZ_SGVY01000011.1"/>
</dbReference>
<dbReference type="AlphaFoldDB" id="A0A4Y8VQB3"/>
<evidence type="ECO:0000313" key="1">
    <source>
        <dbReference type="EMBL" id="TFH82635.1"/>
    </source>
</evidence>
<proteinExistence type="predicted"/>
<evidence type="ECO:0000313" key="2">
    <source>
        <dbReference type="Proteomes" id="UP000297872"/>
    </source>
</evidence>
<dbReference type="GeneID" id="302994819"/>
<dbReference type="Proteomes" id="UP000297872">
    <property type="component" value="Unassembled WGS sequence"/>
</dbReference>
<comment type="caution">
    <text evidence="1">The sequence shown here is derived from an EMBL/GenBank/DDBJ whole genome shotgun (WGS) entry which is preliminary data.</text>
</comment>
<dbReference type="EMBL" id="SGVY01000011">
    <property type="protein sequence ID" value="TFH82635.1"/>
    <property type="molecule type" value="Genomic_DNA"/>
</dbReference>
<name>A0A4Y8VQB3_9BACT</name>
<keyword evidence="2" id="KW-1185">Reference proteome</keyword>
<protein>
    <submittedName>
        <fullName evidence="1">Uncharacterized protein</fullName>
    </submittedName>
</protein>
<dbReference type="OrthoDB" id="1029429at2"/>
<reference evidence="1 2" key="1">
    <citation type="submission" date="2019-02" db="EMBL/GenBank/DDBJ databases">
        <title>Draft Genome Sequence of the Prevotella sp. BCRC 81118, Isolated from Human Feces.</title>
        <authorList>
            <person name="Huang C.-H."/>
        </authorList>
    </citation>
    <scope>NUCLEOTIDE SEQUENCE [LARGE SCALE GENOMIC DNA]</scope>
    <source>
        <strain evidence="1 2">BCRC 81118</strain>
    </source>
</reference>